<feature type="region of interest" description="Disordered" evidence="1">
    <location>
        <begin position="187"/>
        <end position="216"/>
    </location>
</feature>
<organism evidence="3 4">
    <name type="scientific">Halopenitus malekzadehii</name>
    <dbReference type="NCBI Taxonomy" id="1267564"/>
    <lineage>
        <taxon>Archaea</taxon>
        <taxon>Methanobacteriati</taxon>
        <taxon>Methanobacteriota</taxon>
        <taxon>Stenosarchaea group</taxon>
        <taxon>Halobacteria</taxon>
        <taxon>Halobacteriales</taxon>
        <taxon>Haloferacaceae</taxon>
        <taxon>Halopenitus</taxon>
    </lineage>
</organism>
<keyword evidence="4" id="KW-1185">Reference proteome</keyword>
<dbReference type="AlphaFoldDB" id="A0A1H6IBV4"/>
<evidence type="ECO:0000313" key="4">
    <source>
        <dbReference type="Proteomes" id="UP000199215"/>
    </source>
</evidence>
<dbReference type="RefSeq" id="WP_092815864.1">
    <property type="nucleotide sequence ID" value="NZ_FNWU01000002.1"/>
</dbReference>
<name>A0A1H6IBV4_9EURY</name>
<dbReference type="Gene3D" id="3.30.470.30">
    <property type="entry name" value="DNA ligase/mRNA capping enzyme"/>
    <property type="match status" value="1"/>
</dbReference>
<feature type="compositionally biased region" description="Polar residues" evidence="1">
    <location>
        <begin position="194"/>
        <end position="206"/>
    </location>
</feature>
<dbReference type="Proteomes" id="UP000199215">
    <property type="component" value="Unassembled WGS sequence"/>
</dbReference>
<dbReference type="EMBL" id="FNWU01000002">
    <property type="protein sequence ID" value="SEH45811.1"/>
    <property type="molecule type" value="Genomic_DNA"/>
</dbReference>
<evidence type="ECO:0000313" key="3">
    <source>
        <dbReference type="EMBL" id="SEH45811.1"/>
    </source>
</evidence>
<gene>
    <name evidence="3" type="ORF">SAMN05192561_10277</name>
</gene>
<evidence type="ECO:0000256" key="1">
    <source>
        <dbReference type="SAM" id="MobiDB-lite"/>
    </source>
</evidence>
<evidence type="ECO:0000259" key="2">
    <source>
        <dbReference type="Pfam" id="PF09414"/>
    </source>
</evidence>
<accession>A0A1H6IBV4</accession>
<dbReference type="Pfam" id="PF09414">
    <property type="entry name" value="RNA_ligase"/>
    <property type="match status" value="1"/>
</dbReference>
<sequence length="294" mass="33262">MHTYPSLPRVENAPDALLQDGHLWILEKVDGAHLRFQLRDTGVIRFGDRDRVYMDPAEIPEPYRHAVRHVRERLDREALRNAASDVEDVVFFGEATHRHTIDYDWDRTPSFLGFDVWSAAADGFLPPDSVETILEKLGLDAVHAVDREVRARDFDPDSYAIPGSAYYDGPAEGVVILDKAGHRGMIQHPEFRTGSDSGSAPDSVSDSAPGGPVSDRLDADAAVDRFVTHRRFETIATRLAETDREVTFDALYDRVLEDVARRQHHRLYAHPRPVDLDAFRAVVAARTRRFLDDR</sequence>
<reference evidence="3 4" key="1">
    <citation type="submission" date="2016-10" db="EMBL/GenBank/DDBJ databases">
        <authorList>
            <person name="de Groot N.N."/>
        </authorList>
    </citation>
    <scope>NUCLEOTIDE SEQUENCE [LARGE SCALE GENOMIC DNA]</scope>
    <source>
        <strain evidence="3 4">IBRC-M10418</strain>
    </source>
</reference>
<proteinExistence type="predicted"/>
<dbReference type="GO" id="GO:0016874">
    <property type="term" value="F:ligase activity"/>
    <property type="evidence" value="ECO:0007669"/>
    <property type="project" value="UniProtKB-KW"/>
</dbReference>
<keyword evidence="3" id="KW-0436">Ligase</keyword>
<dbReference type="OrthoDB" id="326212at2157"/>
<dbReference type="SUPFAM" id="SSF56091">
    <property type="entry name" value="DNA ligase/mRNA capping enzyme, catalytic domain"/>
    <property type="match status" value="1"/>
</dbReference>
<feature type="domain" description="RNA ligase" evidence="2">
    <location>
        <begin position="22"/>
        <end position="178"/>
    </location>
</feature>
<dbReference type="InterPro" id="IPR021122">
    <property type="entry name" value="RNA_ligase_dom_REL/Rnl2"/>
</dbReference>
<protein>
    <submittedName>
        <fullName evidence="3">RNA ligase</fullName>
    </submittedName>
</protein>